<sequence>MARWLRDRLLFRSAKPEPPQPDYAAGPEQPDLLAAYRLQRERDFEDPYGGGSGDPPAAPPRCRSPRRRLIRVEAERATAAAGAPSLGLGDPPDQKENKVLRRELLFFLLLFFLLLLSSSTAECPSKMLGEALLGGESWCHDACLSRHGKSSSGLSSPLCHLEVQKNGSKEELATQKPLHLYDTPYEAPENESGPEDQVSSQPAVSCRYSWLPEDDERPPEEYDQPWEWKKERISRVFAVEIEGVKDLPWPPPVGQLDGSTNHSEPEKHLLLQSASSRDAPPGLQNASTSAPDSSALSCPLEVSGE</sequence>
<keyword evidence="1" id="KW-0727">SH2 domain</keyword>
<evidence type="ECO:0000313" key="4">
    <source>
        <dbReference type="Proteomes" id="UP000504617"/>
    </source>
</evidence>
<dbReference type="GeneID" id="106551686"/>
<accession>A0A6I9YMV7</accession>
<organism evidence="4 5">
    <name type="scientific">Thamnophis sirtalis</name>
    <dbReference type="NCBI Taxonomy" id="35019"/>
    <lineage>
        <taxon>Eukaryota</taxon>
        <taxon>Metazoa</taxon>
        <taxon>Chordata</taxon>
        <taxon>Craniata</taxon>
        <taxon>Vertebrata</taxon>
        <taxon>Euteleostomi</taxon>
        <taxon>Lepidosauria</taxon>
        <taxon>Squamata</taxon>
        <taxon>Bifurcata</taxon>
        <taxon>Unidentata</taxon>
        <taxon>Episquamata</taxon>
        <taxon>Toxicofera</taxon>
        <taxon>Serpentes</taxon>
        <taxon>Colubroidea</taxon>
        <taxon>Colubridae</taxon>
        <taxon>Natricinae</taxon>
        <taxon>Thamnophis</taxon>
    </lineage>
</organism>
<feature type="region of interest" description="Disordered" evidence="2">
    <location>
        <begin position="44"/>
        <end position="64"/>
    </location>
</feature>
<keyword evidence="3" id="KW-0812">Transmembrane</keyword>
<dbReference type="RefSeq" id="XP_013925304.1">
    <property type="nucleotide sequence ID" value="XM_014069829.1"/>
</dbReference>
<feature type="region of interest" description="Disordered" evidence="2">
    <location>
        <begin position="183"/>
        <end position="203"/>
    </location>
</feature>
<evidence type="ECO:0000256" key="1">
    <source>
        <dbReference type="ARBA" id="ARBA00022999"/>
    </source>
</evidence>
<reference evidence="5" key="1">
    <citation type="submission" date="2025-08" db="UniProtKB">
        <authorList>
            <consortium name="RefSeq"/>
        </authorList>
    </citation>
    <scope>IDENTIFICATION</scope>
    <source>
        <tissue evidence="5">Skeletal muscle</tissue>
    </source>
</reference>
<evidence type="ECO:0000256" key="3">
    <source>
        <dbReference type="SAM" id="Phobius"/>
    </source>
</evidence>
<feature type="region of interest" description="Disordered" evidence="2">
    <location>
        <begin position="244"/>
        <end position="305"/>
    </location>
</feature>
<evidence type="ECO:0000256" key="2">
    <source>
        <dbReference type="SAM" id="MobiDB-lite"/>
    </source>
</evidence>
<gene>
    <name evidence="5" type="primary">LOC106551686</name>
</gene>
<keyword evidence="4" id="KW-1185">Reference proteome</keyword>
<name>A0A6I9YMV7_9SAUR</name>
<feature type="compositionally biased region" description="Polar residues" evidence="2">
    <location>
        <begin position="284"/>
        <end position="296"/>
    </location>
</feature>
<dbReference type="PANTHER" id="PTHR15127">
    <property type="entry name" value="HEAVYWEIGHT, ISOFORM A"/>
    <property type="match status" value="1"/>
</dbReference>
<keyword evidence="3" id="KW-0472">Membrane</keyword>
<dbReference type="Proteomes" id="UP000504617">
    <property type="component" value="Unplaced"/>
</dbReference>
<dbReference type="KEGG" id="tsr:106551686"/>
<proteinExistence type="predicted"/>
<evidence type="ECO:0000313" key="5">
    <source>
        <dbReference type="RefSeq" id="XP_013925304.1"/>
    </source>
</evidence>
<dbReference type="OrthoDB" id="5914531at2759"/>
<protein>
    <submittedName>
        <fullName evidence="5">SH2 domain-containing adapter protein B-like</fullName>
    </submittedName>
</protein>
<dbReference type="GO" id="GO:0001784">
    <property type="term" value="F:phosphotyrosine residue binding"/>
    <property type="evidence" value="ECO:0007669"/>
    <property type="project" value="TreeGrafter"/>
</dbReference>
<dbReference type="InterPro" id="IPR051846">
    <property type="entry name" value="SH2_domain_adapters"/>
</dbReference>
<keyword evidence="3" id="KW-1133">Transmembrane helix</keyword>
<feature type="transmembrane region" description="Helical" evidence="3">
    <location>
        <begin position="104"/>
        <end position="121"/>
    </location>
</feature>
<dbReference type="AlphaFoldDB" id="A0A6I9YMV7"/>
<dbReference type="PANTHER" id="PTHR15127:SF32">
    <property type="entry name" value="HEAVYWEIGHT, ISOFORM A"/>
    <property type="match status" value="1"/>
</dbReference>